<dbReference type="EMBL" id="JAPQES010000001">
    <property type="protein sequence ID" value="MCY6369659.1"/>
    <property type="molecule type" value="Genomic_DNA"/>
</dbReference>
<accession>A0ABT4CNV9</accession>
<dbReference type="PANTHER" id="PTHR35024">
    <property type="entry name" value="HYPOTHETICAL CYTOSOLIC PROTEIN"/>
    <property type="match status" value="1"/>
</dbReference>
<proteinExistence type="inferred from homology"/>
<comment type="caution">
    <text evidence="2">The sequence shown here is derived from an EMBL/GenBank/DDBJ whole genome shotgun (WGS) entry which is preliminary data.</text>
</comment>
<dbReference type="PANTHER" id="PTHR35024:SF4">
    <property type="entry name" value="POLYMER-FORMING CYTOSKELETAL PROTEIN"/>
    <property type="match status" value="1"/>
</dbReference>
<dbReference type="Pfam" id="PF04519">
    <property type="entry name" value="Bactofilin"/>
    <property type="match status" value="1"/>
</dbReference>
<name>A0ABT4CNV9_9CLOT</name>
<reference evidence="2" key="1">
    <citation type="submission" date="2022-12" db="EMBL/GenBank/DDBJ databases">
        <authorList>
            <person name="Wang J."/>
        </authorList>
    </citation>
    <scope>NUCLEOTIDE SEQUENCE</scope>
    <source>
        <strain evidence="2">HY-42-06</strain>
    </source>
</reference>
<comment type="similarity">
    <text evidence="1">Belongs to the bactofilin family.</text>
</comment>
<dbReference type="InterPro" id="IPR007607">
    <property type="entry name" value="BacA/B"/>
</dbReference>
<gene>
    <name evidence="2" type="ORF">OXH55_03215</name>
</gene>
<keyword evidence="3" id="KW-1185">Reference proteome</keyword>
<sequence>MFNENTSNKIENLIGEHCKIIGTLTGNGVLKLDGVIEGDIIWQDDVILAPSSSCNGNISCKNAIINGKVEGNVICENTLTIDSLGKITGNITMDSLIISKGGIFNGNCNMLLKNSNDI</sequence>
<dbReference type="RefSeq" id="WP_268048033.1">
    <property type="nucleotide sequence ID" value="NZ_JAPQES010000001.1"/>
</dbReference>
<evidence type="ECO:0000313" key="3">
    <source>
        <dbReference type="Proteomes" id="UP001079657"/>
    </source>
</evidence>
<dbReference type="Proteomes" id="UP001079657">
    <property type="component" value="Unassembled WGS sequence"/>
</dbReference>
<evidence type="ECO:0000256" key="1">
    <source>
        <dbReference type="ARBA" id="ARBA00044755"/>
    </source>
</evidence>
<organism evidence="2 3">
    <name type="scientific">Clostridium ganghwense</name>
    <dbReference type="NCBI Taxonomy" id="312089"/>
    <lineage>
        <taxon>Bacteria</taxon>
        <taxon>Bacillati</taxon>
        <taxon>Bacillota</taxon>
        <taxon>Clostridia</taxon>
        <taxon>Eubacteriales</taxon>
        <taxon>Clostridiaceae</taxon>
        <taxon>Clostridium</taxon>
    </lineage>
</organism>
<protein>
    <submittedName>
        <fullName evidence="2">Polymer-forming cytoskeletal protein</fullName>
    </submittedName>
</protein>
<evidence type="ECO:0000313" key="2">
    <source>
        <dbReference type="EMBL" id="MCY6369659.1"/>
    </source>
</evidence>